<proteinExistence type="predicted"/>
<evidence type="ECO:0000256" key="1">
    <source>
        <dbReference type="SAM" id="MobiDB-lite"/>
    </source>
</evidence>
<dbReference type="InParanoid" id="A0A7J8HD70"/>
<name>A0A7J8HD70_MOLMO</name>
<accession>A0A7J8HD70</accession>
<evidence type="ECO:0000313" key="2">
    <source>
        <dbReference type="EMBL" id="KAF6469859.1"/>
    </source>
</evidence>
<reference evidence="2 3" key="1">
    <citation type="journal article" date="2020" name="Nature">
        <title>Six reference-quality genomes reveal evolution of bat adaptations.</title>
        <authorList>
            <person name="Jebb D."/>
            <person name="Huang Z."/>
            <person name="Pippel M."/>
            <person name="Hughes G.M."/>
            <person name="Lavrichenko K."/>
            <person name="Devanna P."/>
            <person name="Winkler S."/>
            <person name="Jermiin L.S."/>
            <person name="Skirmuntt E.C."/>
            <person name="Katzourakis A."/>
            <person name="Burkitt-Gray L."/>
            <person name="Ray D.A."/>
            <person name="Sullivan K.A.M."/>
            <person name="Roscito J.G."/>
            <person name="Kirilenko B.M."/>
            <person name="Davalos L.M."/>
            <person name="Corthals A.P."/>
            <person name="Power M.L."/>
            <person name="Jones G."/>
            <person name="Ransome R.D."/>
            <person name="Dechmann D.K.N."/>
            <person name="Locatelli A.G."/>
            <person name="Puechmaille S.J."/>
            <person name="Fedrigo O."/>
            <person name="Jarvis E.D."/>
            <person name="Hiller M."/>
            <person name="Vernes S.C."/>
            <person name="Myers E.W."/>
            <person name="Teeling E.C."/>
        </authorList>
    </citation>
    <scope>NUCLEOTIDE SEQUENCE [LARGE SCALE GENOMIC DNA]</scope>
    <source>
        <strain evidence="2">MMolMol1</strain>
        <tissue evidence="2">Muscle</tissue>
    </source>
</reference>
<keyword evidence="3" id="KW-1185">Reference proteome</keyword>
<gene>
    <name evidence="2" type="ORF">HJG59_011208</name>
</gene>
<sequence length="146" mass="15894">MAHAQKTVTGSRPLGGVSSSYWLQHPCLLPSKRNLLLPQWQVVPASPAPRPGARASLNYSAAWHCRSPSFLPRPSGGSWPRLTLATTCRLQLSSPARPCLCSARRWASRCAGRCSGLRAAASTSPCPRQPRKWSWRSTWPPLPTGA</sequence>
<dbReference type="AlphaFoldDB" id="A0A7J8HD70"/>
<evidence type="ECO:0000313" key="3">
    <source>
        <dbReference type="Proteomes" id="UP000550707"/>
    </source>
</evidence>
<organism evidence="2 3">
    <name type="scientific">Molossus molossus</name>
    <name type="common">Pallas' mastiff bat</name>
    <name type="synonym">Vespertilio molossus</name>
    <dbReference type="NCBI Taxonomy" id="27622"/>
    <lineage>
        <taxon>Eukaryota</taxon>
        <taxon>Metazoa</taxon>
        <taxon>Chordata</taxon>
        <taxon>Craniata</taxon>
        <taxon>Vertebrata</taxon>
        <taxon>Euteleostomi</taxon>
        <taxon>Mammalia</taxon>
        <taxon>Eutheria</taxon>
        <taxon>Laurasiatheria</taxon>
        <taxon>Chiroptera</taxon>
        <taxon>Yangochiroptera</taxon>
        <taxon>Molossidae</taxon>
        <taxon>Molossus</taxon>
    </lineage>
</organism>
<feature type="region of interest" description="Disordered" evidence="1">
    <location>
        <begin position="119"/>
        <end position="146"/>
    </location>
</feature>
<dbReference type="EMBL" id="JACASF010000007">
    <property type="protein sequence ID" value="KAF6469859.1"/>
    <property type="molecule type" value="Genomic_DNA"/>
</dbReference>
<protein>
    <submittedName>
        <fullName evidence="2">Uncharacterized protein</fullName>
    </submittedName>
</protein>
<dbReference type="Proteomes" id="UP000550707">
    <property type="component" value="Unassembled WGS sequence"/>
</dbReference>
<comment type="caution">
    <text evidence="2">The sequence shown here is derived from an EMBL/GenBank/DDBJ whole genome shotgun (WGS) entry which is preliminary data.</text>
</comment>